<feature type="domain" description="VWFA" evidence="1">
    <location>
        <begin position="158"/>
        <end position="363"/>
    </location>
</feature>
<accession>A0A517NQ41</accession>
<organism evidence="2 3">
    <name type="scientific">Stieleria marina</name>
    <dbReference type="NCBI Taxonomy" id="1930275"/>
    <lineage>
        <taxon>Bacteria</taxon>
        <taxon>Pseudomonadati</taxon>
        <taxon>Planctomycetota</taxon>
        <taxon>Planctomycetia</taxon>
        <taxon>Pirellulales</taxon>
        <taxon>Pirellulaceae</taxon>
        <taxon>Stieleria</taxon>
    </lineage>
</organism>
<dbReference type="CDD" id="cd00198">
    <property type="entry name" value="vWFA"/>
    <property type="match status" value="1"/>
</dbReference>
<keyword evidence="3" id="KW-1185">Reference proteome</keyword>
<dbReference type="Pfam" id="PF00092">
    <property type="entry name" value="VWA"/>
    <property type="match status" value="1"/>
</dbReference>
<dbReference type="Pfam" id="PF13400">
    <property type="entry name" value="Tad"/>
    <property type="match status" value="1"/>
</dbReference>
<dbReference type="AlphaFoldDB" id="A0A517NQ41"/>
<reference evidence="2 3" key="1">
    <citation type="submission" date="2019-02" db="EMBL/GenBank/DDBJ databases">
        <title>Deep-cultivation of Planctomycetes and their phenomic and genomic characterization uncovers novel biology.</title>
        <authorList>
            <person name="Wiegand S."/>
            <person name="Jogler M."/>
            <person name="Boedeker C."/>
            <person name="Pinto D."/>
            <person name="Vollmers J."/>
            <person name="Rivas-Marin E."/>
            <person name="Kohn T."/>
            <person name="Peeters S.H."/>
            <person name="Heuer A."/>
            <person name="Rast P."/>
            <person name="Oberbeckmann S."/>
            <person name="Bunk B."/>
            <person name="Jeske O."/>
            <person name="Meyerdierks A."/>
            <person name="Storesund J.E."/>
            <person name="Kallscheuer N."/>
            <person name="Luecker S."/>
            <person name="Lage O.M."/>
            <person name="Pohl T."/>
            <person name="Merkel B.J."/>
            <person name="Hornburger P."/>
            <person name="Mueller R.-W."/>
            <person name="Bruemmer F."/>
            <person name="Labrenz M."/>
            <person name="Spormann A.M."/>
            <person name="Op den Camp H."/>
            <person name="Overmann J."/>
            <person name="Amann R."/>
            <person name="Jetten M.S.M."/>
            <person name="Mascher T."/>
            <person name="Medema M.H."/>
            <person name="Devos D.P."/>
            <person name="Kaster A.-K."/>
            <person name="Ovreas L."/>
            <person name="Rohde M."/>
            <person name="Galperin M.Y."/>
            <person name="Jogler C."/>
        </authorList>
    </citation>
    <scope>NUCLEOTIDE SEQUENCE [LARGE SCALE GENOMIC DNA]</scope>
    <source>
        <strain evidence="2 3">K23_9</strain>
    </source>
</reference>
<dbReference type="InterPro" id="IPR028087">
    <property type="entry name" value="Tad_N"/>
</dbReference>
<proteinExistence type="predicted"/>
<dbReference type="InterPro" id="IPR036465">
    <property type="entry name" value="vWFA_dom_sf"/>
</dbReference>
<dbReference type="InterPro" id="IPR002035">
    <property type="entry name" value="VWF_A"/>
</dbReference>
<evidence type="ECO:0000259" key="1">
    <source>
        <dbReference type="PROSITE" id="PS50234"/>
    </source>
</evidence>
<dbReference type="EMBL" id="CP036526">
    <property type="protein sequence ID" value="QDT09242.1"/>
    <property type="molecule type" value="Genomic_DNA"/>
</dbReference>
<gene>
    <name evidence="2" type="ORF">K239x_11870</name>
</gene>
<dbReference type="SUPFAM" id="SSF53300">
    <property type="entry name" value="vWA-like"/>
    <property type="match status" value="1"/>
</dbReference>
<dbReference type="SMART" id="SM00327">
    <property type="entry name" value="VWA"/>
    <property type="match status" value="1"/>
</dbReference>
<dbReference type="Gene3D" id="3.40.50.410">
    <property type="entry name" value="von Willebrand factor, type A domain"/>
    <property type="match status" value="1"/>
</dbReference>
<evidence type="ECO:0000313" key="3">
    <source>
        <dbReference type="Proteomes" id="UP000319817"/>
    </source>
</evidence>
<evidence type="ECO:0000313" key="2">
    <source>
        <dbReference type="EMBL" id="QDT09242.1"/>
    </source>
</evidence>
<sequence length="369" mass="39328">MRTHPRYRRAATMVLVAVLLPALFALSALAINIAHMESASTDIQIAADAAVRAASREYVLTGDEQSSLAAARDLAARNPIGNFVLPVNSGDLEFGISDRASANTPYTFTPSGAGNAVRLTTRTLASPGEGIDPVFPFFGSAFQIGPTKSAVSTQGVIDIALVIDRSGSMAYSASEVAEYPPAPASAPPGWDFGDPVPQNARWLDLIASTQVFINELNDSPVQEFLSLTIYDHESYTPVQLSTDYDAVKTKLINISSSYEAGGTNIGGGMYQGRSALLNTTYSRSHASKVIVLMTDGVHNYGTHPMSAAYSVANSGITLFAITFSDEADQYLMQDVADRCGGQHYHAVTATQLQEAFRSIARSLPTMLTK</sequence>
<dbReference type="Proteomes" id="UP000319817">
    <property type="component" value="Chromosome"/>
</dbReference>
<name>A0A517NQ41_9BACT</name>
<dbReference type="RefSeq" id="WP_419189718.1">
    <property type="nucleotide sequence ID" value="NZ_CP036526.1"/>
</dbReference>
<protein>
    <submittedName>
        <fullName evidence="2">von Willebrand factor type A domain protein</fullName>
    </submittedName>
</protein>
<dbReference type="PROSITE" id="PS50234">
    <property type="entry name" value="VWFA"/>
    <property type="match status" value="1"/>
</dbReference>